<proteinExistence type="predicted"/>
<keyword evidence="1" id="KW-1133">Transmembrane helix</keyword>
<sequence>MENEYIVWLLIPMLLIGSDQLRRWYLRKQYGPQFDFIMLPFSRNTHRRILFLAMLAGGAGGILIRRHGSISGAYFLWIIFVATTVAIACSKSSESRIQLLEGGLIHNSKPLFPRFIPWASISRFSSPNEGQFVLTTKREKAIVINVDTGDHKYVNQLLDNYVINPS</sequence>
<dbReference type="KEGG" id="plon:Pla110_00200"/>
<keyword evidence="1" id="KW-0812">Transmembrane</keyword>
<reference evidence="2 3" key="1">
    <citation type="submission" date="2019-02" db="EMBL/GenBank/DDBJ databases">
        <title>Deep-cultivation of Planctomycetes and their phenomic and genomic characterization uncovers novel biology.</title>
        <authorList>
            <person name="Wiegand S."/>
            <person name="Jogler M."/>
            <person name="Boedeker C."/>
            <person name="Pinto D."/>
            <person name="Vollmers J."/>
            <person name="Rivas-Marin E."/>
            <person name="Kohn T."/>
            <person name="Peeters S.H."/>
            <person name="Heuer A."/>
            <person name="Rast P."/>
            <person name="Oberbeckmann S."/>
            <person name="Bunk B."/>
            <person name="Jeske O."/>
            <person name="Meyerdierks A."/>
            <person name="Storesund J.E."/>
            <person name="Kallscheuer N."/>
            <person name="Luecker S."/>
            <person name="Lage O.M."/>
            <person name="Pohl T."/>
            <person name="Merkel B.J."/>
            <person name="Hornburger P."/>
            <person name="Mueller R.-W."/>
            <person name="Bruemmer F."/>
            <person name="Labrenz M."/>
            <person name="Spormann A.M."/>
            <person name="Op den Camp H."/>
            <person name="Overmann J."/>
            <person name="Amann R."/>
            <person name="Jetten M.S.M."/>
            <person name="Mascher T."/>
            <person name="Medema M.H."/>
            <person name="Devos D.P."/>
            <person name="Kaster A.-K."/>
            <person name="Ovreas L."/>
            <person name="Rohde M."/>
            <person name="Galperin M.Y."/>
            <person name="Jogler C."/>
        </authorList>
    </citation>
    <scope>NUCLEOTIDE SEQUENCE [LARGE SCALE GENOMIC DNA]</scope>
    <source>
        <strain evidence="2 3">Pla110</strain>
    </source>
</reference>
<feature type="transmembrane region" description="Helical" evidence="1">
    <location>
        <begin position="6"/>
        <end position="25"/>
    </location>
</feature>
<protein>
    <submittedName>
        <fullName evidence="2">Uncharacterized protein</fullName>
    </submittedName>
</protein>
<organism evidence="2 3">
    <name type="scientific">Polystyrenella longa</name>
    <dbReference type="NCBI Taxonomy" id="2528007"/>
    <lineage>
        <taxon>Bacteria</taxon>
        <taxon>Pseudomonadati</taxon>
        <taxon>Planctomycetota</taxon>
        <taxon>Planctomycetia</taxon>
        <taxon>Planctomycetales</taxon>
        <taxon>Planctomycetaceae</taxon>
        <taxon>Polystyrenella</taxon>
    </lineage>
</organism>
<evidence type="ECO:0000313" key="2">
    <source>
        <dbReference type="EMBL" id="QDU78319.1"/>
    </source>
</evidence>
<evidence type="ECO:0000256" key="1">
    <source>
        <dbReference type="SAM" id="Phobius"/>
    </source>
</evidence>
<feature type="transmembrane region" description="Helical" evidence="1">
    <location>
        <begin position="70"/>
        <end position="89"/>
    </location>
</feature>
<keyword evidence="3" id="KW-1185">Reference proteome</keyword>
<dbReference type="RefSeq" id="WP_144991968.1">
    <property type="nucleotide sequence ID" value="NZ_CP036281.1"/>
</dbReference>
<keyword evidence="1" id="KW-0472">Membrane</keyword>
<feature type="transmembrane region" description="Helical" evidence="1">
    <location>
        <begin position="46"/>
        <end position="64"/>
    </location>
</feature>
<name>A0A518CGG6_9PLAN</name>
<dbReference type="EMBL" id="CP036281">
    <property type="protein sequence ID" value="QDU78319.1"/>
    <property type="molecule type" value="Genomic_DNA"/>
</dbReference>
<evidence type="ECO:0000313" key="3">
    <source>
        <dbReference type="Proteomes" id="UP000317178"/>
    </source>
</evidence>
<accession>A0A518CGG6</accession>
<dbReference type="AlphaFoldDB" id="A0A518CGG6"/>
<dbReference type="Proteomes" id="UP000317178">
    <property type="component" value="Chromosome"/>
</dbReference>
<gene>
    <name evidence="2" type="ORF">Pla110_00200</name>
</gene>